<dbReference type="GO" id="GO:0005737">
    <property type="term" value="C:cytoplasm"/>
    <property type="evidence" value="ECO:0007669"/>
    <property type="project" value="TreeGrafter"/>
</dbReference>
<name>A0AAD7BYT7_9AGAR</name>
<keyword evidence="1" id="KW-0547">Nucleotide-binding</keyword>
<evidence type="ECO:0000256" key="1">
    <source>
        <dbReference type="ARBA" id="ARBA00022741"/>
    </source>
</evidence>
<dbReference type="InterPro" id="IPR050130">
    <property type="entry name" value="ClpA_ClpB"/>
</dbReference>
<dbReference type="PRINTS" id="PR00300">
    <property type="entry name" value="CLPPROTEASEA"/>
</dbReference>
<dbReference type="PANTHER" id="PTHR11638:SF18">
    <property type="entry name" value="HEAT SHOCK PROTEIN 104"/>
    <property type="match status" value="1"/>
</dbReference>
<protein>
    <submittedName>
        <fullName evidence="4">P-loop containing nucleoside triphosphate hydrolase protein</fullName>
    </submittedName>
</protein>
<evidence type="ECO:0000313" key="5">
    <source>
        <dbReference type="Proteomes" id="UP001221142"/>
    </source>
</evidence>
<reference evidence="4" key="1">
    <citation type="submission" date="2023-03" db="EMBL/GenBank/DDBJ databases">
        <title>Massive genome expansion in bonnet fungi (Mycena s.s.) driven by repeated elements and novel gene families across ecological guilds.</title>
        <authorList>
            <consortium name="Lawrence Berkeley National Laboratory"/>
            <person name="Harder C.B."/>
            <person name="Miyauchi S."/>
            <person name="Viragh M."/>
            <person name="Kuo A."/>
            <person name="Thoen E."/>
            <person name="Andreopoulos B."/>
            <person name="Lu D."/>
            <person name="Skrede I."/>
            <person name="Drula E."/>
            <person name="Henrissat B."/>
            <person name="Morin E."/>
            <person name="Kohler A."/>
            <person name="Barry K."/>
            <person name="LaButti K."/>
            <person name="Morin E."/>
            <person name="Salamov A."/>
            <person name="Lipzen A."/>
            <person name="Mereny Z."/>
            <person name="Hegedus B."/>
            <person name="Baldrian P."/>
            <person name="Stursova M."/>
            <person name="Weitz H."/>
            <person name="Taylor A."/>
            <person name="Grigoriev I.V."/>
            <person name="Nagy L.G."/>
            <person name="Martin F."/>
            <person name="Kauserud H."/>
        </authorList>
    </citation>
    <scope>NUCLEOTIDE SEQUENCE</scope>
    <source>
        <strain evidence="4">9284</strain>
    </source>
</reference>
<dbReference type="AlphaFoldDB" id="A0AAD7BYT7"/>
<dbReference type="EMBL" id="JARKIF010000008">
    <property type="protein sequence ID" value="KAJ7633075.1"/>
    <property type="molecule type" value="Genomic_DNA"/>
</dbReference>
<dbReference type="InterPro" id="IPR003959">
    <property type="entry name" value="ATPase_AAA_core"/>
</dbReference>
<dbReference type="GO" id="GO:0034605">
    <property type="term" value="P:cellular response to heat"/>
    <property type="evidence" value="ECO:0007669"/>
    <property type="project" value="TreeGrafter"/>
</dbReference>
<evidence type="ECO:0000313" key="4">
    <source>
        <dbReference type="EMBL" id="KAJ7633075.1"/>
    </source>
</evidence>
<accession>A0AAD7BYT7</accession>
<dbReference type="PANTHER" id="PTHR11638">
    <property type="entry name" value="ATP-DEPENDENT CLP PROTEASE"/>
    <property type="match status" value="1"/>
</dbReference>
<gene>
    <name evidence="4" type="ORF">FB45DRAFT_978625</name>
</gene>
<dbReference type="InterPro" id="IPR001270">
    <property type="entry name" value="ClpA/B"/>
</dbReference>
<dbReference type="InterPro" id="IPR027417">
    <property type="entry name" value="P-loop_NTPase"/>
</dbReference>
<comment type="caution">
    <text evidence="4">The sequence shown here is derived from an EMBL/GenBank/DDBJ whole genome shotgun (WGS) entry which is preliminary data.</text>
</comment>
<keyword evidence="2" id="KW-0067">ATP-binding</keyword>
<evidence type="ECO:0000256" key="2">
    <source>
        <dbReference type="ARBA" id="ARBA00022840"/>
    </source>
</evidence>
<evidence type="ECO:0000259" key="3">
    <source>
        <dbReference type="Pfam" id="PF07724"/>
    </source>
</evidence>
<organism evidence="4 5">
    <name type="scientific">Roridomyces roridus</name>
    <dbReference type="NCBI Taxonomy" id="1738132"/>
    <lineage>
        <taxon>Eukaryota</taxon>
        <taxon>Fungi</taxon>
        <taxon>Dikarya</taxon>
        <taxon>Basidiomycota</taxon>
        <taxon>Agaricomycotina</taxon>
        <taxon>Agaricomycetes</taxon>
        <taxon>Agaricomycetidae</taxon>
        <taxon>Agaricales</taxon>
        <taxon>Marasmiineae</taxon>
        <taxon>Mycenaceae</taxon>
        <taxon>Roridomyces</taxon>
    </lineage>
</organism>
<keyword evidence="5" id="KW-1185">Reference proteome</keyword>
<dbReference type="Proteomes" id="UP001221142">
    <property type="component" value="Unassembled WGS sequence"/>
</dbReference>
<sequence length="397" mass="43892">MRAGSPSRSASALGFTHPATPRPTLLFAIASDDPAAVQRVLENGEAQATDCVGPAGESALQFTLANKQLSKRLEIARVLLAFGAQQVEELGEVEPWTVDPALKYYVQRAGEDHARRSSALIHRSFFRPLTRVRYELVGQDRALEQLFRVLSIHSQQLSVLPVVAMFCGPSGHGKSLLARKFGALLSVPTHTVNMTTLRTAHDLWQAYSMNPYEEPTTCTLAEFLIHNEGQRCVVVLDEIEKVEEKILWSLLMPWESGRCSFEANSRFIDVRNVCWLGTSNVASQVISEHHASRPQPDELMSREEYVQLMNLVREPVSNHMGASVLSRVTTVLPFVPFTRDERTAICAEAFHALSGETVSQLGPDALDKLIGTALQSYVPSEGARSLYRAVSNLLVDL</sequence>
<dbReference type="Gene3D" id="3.40.50.300">
    <property type="entry name" value="P-loop containing nucleotide triphosphate hydrolases"/>
    <property type="match status" value="1"/>
</dbReference>
<dbReference type="GO" id="GO:0016887">
    <property type="term" value="F:ATP hydrolysis activity"/>
    <property type="evidence" value="ECO:0007669"/>
    <property type="project" value="InterPro"/>
</dbReference>
<feature type="domain" description="ATPase AAA-type core" evidence="3">
    <location>
        <begin position="164"/>
        <end position="329"/>
    </location>
</feature>
<keyword evidence="4" id="KW-0378">Hydrolase</keyword>
<proteinExistence type="predicted"/>
<dbReference type="SUPFAM" id="SSF52540">
    <property type="entry name" value="P-loop containing nucleoside triphosphate hydrolases"/>
    <property type="match status" value="1"/>
</dbReference>
<dbReference type="Pfam" id="PF07724">
    <property type="entry name" value="AAA_2"/>
    <property type="match status" value="1"/>
</dbReference>
<dbReference type="GO" id="GO:0005524">
    <property type="term" value="F:ATP binding"/>
    <property type="evidence" value="ECO:0007669"/>
    <property type="project" value="UniProtKB-KW"/>
</dbReference>